<protein>
    <submittedName>
        <fullName evidence="2">Uncharacterized protein</fullName>
    </submittedName>
</protein>
<reference evidence="2" key="2">
    <citation type="submission" date="2020-09" db="EMBL/GenBank/DDBJ databases">
        <authorList>
            <person name="Sun Q."/>
            <person name="Ohkuma M."/>
        </authorList>
    </citation>
    <scope>NUCLEOTIDE SEQUENCE</scope>
    <source>
        <strain evidence="2">JCM 4346</strain>
    </source>
</reference>
<proteinExistence type="predicted"/>
<keyword evidence="3" id="KW-1185">Reference proteome</keyword>
<evidence type="ECO:0000313" key="3">
    <source>
        <dbReference type="Proteomes" id="UP000658320"/>
    </source>
</evidence>
<accession>A0A918KYK8</accession>
<feature type="compositionally biased region" description="Gly residues" evidence="1">
    <location>
        <begin position="26"/>
        <end position="38"/>
    </location>
</feature>
<reference evidence="2" key="1">
    <citation type="journal article" date="2014" name="Int. J. Syst. Evol. Microbiol.">
        <title>Complete genome sequence of Corynebacterium casei LMG S-19264T (=DSM 44701T), isolated from a smear-ripened cheese.</title>
        <authorList>
            <consortium name="US DOE Joint Genome Institute (JGI-PGF)"/>
            <person name="Walter F."/>
            <person name="Albersmeier A."/>
            <person name="Kalinowski J."/>
            <person name="Ruckert C."/>
        </authorList>
    </citation>
    <scope>NUCLEOTIDE SEQUENCE</scope>
    <source>
        <strain evidence="2">JCM 4346</strain>
    </source>
</reference>
<evidence type="ECO:0000256" key="1">
    <source>
        <dbReference type="SAM" id="MobiDB-lite"/>
    </source>
</evidence>
<evidence type="ECO:0000313" key="2">
    <source>
        <dbReference type="EMBL" id="GGR45996.1"/>
    </source>
</evidence>
<organism evidence="2 3">
    <name type="scientific">Streptomyces aurantiogriseus</name>
    <dbReference type="NCBI Taxonomy" id="66870"/>
    <lineage>
        <taxon>Bacteria</taxon>
        <taxon>Bacillati</taxon>
        <taxon>Actinomycetota</taxon>
        <taxon>Actinomycetes</taxon>
        <taxon>Kitasatosporales</taxon>
        <taxon>Streptomycetaceae</taxon>
        <taxon>Streptomyces</taxon>
    </lineage>
</organism>
<feature type="compositionally biased region" description="Gly residues" evidence="1">
    <location>
        <begin position="46"/>
        <end position="59"/>
    </location>
</feature>
<feature type="compositionally biased region" description="Basic and acidic residues" evidence="1">
    <location>
        <begin position="1"/>
        <end position="11"/>
    </location>
</feature>
<sequence length="80" mass="7815">MRGADFHHGREGSGVPPGTAPPVGPPGGREGGPEGGGGEEPDRGPEGGPVGRPGDGGSTLTGTPDVGLRGFLQVMRCFAP</sequence>
<dbReference type="EMBL" id="BMSX01000022">
    <property type="protein sequence ID" value="GGR45996.1"/>
    <property type="molecule type" value="Genomic_DNA"/>
</dbReference>
<feature type="region of interest" description="Disordered" evidence="1">
    <location>
        <begin position="1"/>
        <end position="67"/>
    </location>
</feature>
<comment type="caution">
    <text evidence="2">The sequence shown here is derived from an EMBL/GenBank/DDBJ whole genome shotgun (WGS) entry which is preliminary data.</text>
</comment>
<name>A0A918KYK8_9ACTN</name>
<dbReference type="AlphaFoldDB" id="A0A918KYK8"/>
<gene>
    <name evidence="2" type="ORF">GCM10010251_73900</name>
</gene>
<dbReference type="Proteomes" id="UP000658320">
    <property type="component" value="Unassembled WGS sequence"/>
</dbReference>